<keyword evidence="1" id="KW-0812">Transmembrane</keyword>
<dbReference type="AlphaFoldDB" id="A4U264"/>
<accession>A4U264</accession>
<reference evidence="2" key="1">
    <citation type="journal article" date="2007" name="J. Bacteriol.">
        <title>Comparative genome analysis of four magnetotactic bacteria reveals a complex set of group-specific genes implicated in magnetosome biomineralization and function.</title>
        <authorList>
            <person name="Richter M."/>
            <person name="Kube M."/>
            <person name="Bazylinski D.A."/>
            <person name="Lombardot T."/>
            <person name="Gloeckner F.O."/>
            <person name="Reinhardt R."/>
            <person name="Schueler D."/>
        </authorList>
    </citation>
    <scope>NUCLEOTIDE SEQUENCE</scope>
    <source>
        <strain evidence="2">MSR-1</strain>
    </source>
</reference>
<evidence type="ECO:0000313" key="2">
    <source>
        <dbReference type="EMBL" id="CAM76971.1"/>
    </source>
</evidence>
<protein>
    <submittedName>
        <fullName evidence="2">Secreted protein</fullName>
    </submittedName>
</protein>
<organism evidence="2">
    <name type="scientific">Magnetospirillum gryphiswaldense</name>
    <dbReference type="NCBI Taxonomy" id="55518"/>
    <lineage>
        <taxon>Bacteria</taxon>
        <taxon>Pseudomonadati</taxon>
        <taxon>Pseudomonadota</taxon>
        <taxon>Alphaproteobacteria</taxon>
        <taxon>Rhodospirillales</taxon>
        <taxon>Rhodospirillaceae</taxon>
        <taxon>Magnetospirillum</taxon>
    </lineage>
</organism>
<evidence type="ECO:0000256" key="1">
    <source>
        <dbReference type="SAM" id="Phobius"/>
    </source>
</evidence>
<dbReference type="EMBL" id="CU459003">
    <property type="protein sequence ID" value="CAM76971.1"/>
    <property type="molecule type" value="Genomic_DNA"/>
</dbReference>
<keyword evidence="1" id="KW-1133">Transmembrane helix</keyword>
<name>A4U264_9PROT</name>
<sequence length="37" mass="4192">MDITPRRTRRLTMLLLGLIALGLYAATLLRFGVMMGR</sequence>
<feature type="transmembrane region" description="Helical" evidence="1">
    <location>
        <begin position="12"/>
        <end position="33"/>
    </location>
</feature>
<keyword evidence="1" id="KW-0472">Membrane</keyword>
<proteinExistence type="predicted"/>
<gene>
    <name evidence="2" type="ORF">MGR_0690</name>
</gene>